<gene>
    <name evidence="3" type="ORF">KDK_55550</name>
</gene>
<protein>
    <recommendedName>
        <fullName evidence="2">Alpha-amylase/branching enzyme C-terminal all beta domain-containing protein</fullName>
    </recommendedName>
</protein>
<dbReference type="InterPro" id="IPR017853">
    <property type="entry name" value="GH"/>
</dbReference>
<evidence type="ECO:0000313" key="4">
    <source>
        <dbReference type="Proteomes" id="UP000287188"/>
    </source>
</evidence>
<dbReference type="Gene3D" id="2.60.40.1180">
    <property type="entry name" value="Golgi alpha-mannosidase II"/>
    <property type="match status" value="1"/>
</dbReference>
<dbReference type="GO" id="GO:0003844">
    <property type="term" value="F:1,4-alpha-glucan branching enzyme activity"/>
    <property type="evidence" value="ECO:0007669"/>
    <property type="project" value="TreeGrafter"/>
</dbReference>
<dbReference type="FunFam" id="2.60.40.1180:FF:000002">
    <property type="entry name" value="1,4-alpha-glucan branching enzyme GlgB"/>
    <property type="match status" value="1"/>
</dbReference>
<dbReference type="EMBL" id="BIFS01000001">
    <property type="protein sequence ID" value="GCE21755.1"/>
    <property type="molecule type" value="Genomic_DNA"/>
</dbReference>
<dbReference type="Proteomes" id="UP000287188">
    <property type="component" value="Unassembled WGS sequence"/>
</dbReference>
<dbReference type="InterPro" id="IPR006048">
    <property type="entry name" value="A-amylase/branching_C"/>
</dbReference>
<proteinExistence type="predicted"/>
<evidence type="ECO:0000259" key="2">
    <source>
        <dbReference type="Pfam" id="PF02806"/>
    </source>
</evidence>
<dbReference type="Gene3D" id="3.20.20.80">
    <property type="entry name" value="Glycosidases"/>
    <property type="match status" value="1"/>
</dbReference>
<feature type="region of interest" description="Disordered" evidence="1">
    <location>
        <begin position="243"/>
        <end position="263"/>
    </location>
</feature>
<dbReference type="InterPro" id="IPR013780">
    <property type="entry name" value="Glyco_hydro_b"/>
</dbReference>
<name>A0A402ARM3_9CHLR</name>
<dbReference type="PANTHER" id="PTHR43651:SF3">
    <property type="entry name" value="1,4-ALPHA-GLUCAN-BRANCHING ENZYME"/>
    <property type="match status" value="1"/>
</dbReference>
<organism evidence="3 4">
    <name type="scientific">Dictyobacter kobayashii</name>
    <dbReference type="NCBI Taxonomy" id="2014872"/>
    <lineage>
        <taxon>Bacteria</taxon>
        <taxon>Bacillati</taxon>
        <taxon>Chloroflexota</taxon>
        <taxon>Ktedonobacteria</taxon>
        <taxon>Ktedonobacterales</taxon>
        <taxon>Dictyobacteraceae</taxon>
        <taxon>Dictyobacter</taxon>
    </lineage>
</organism>
<dbReference type="Pfam" id="PF02806">
    <property type="entry name" value="Alpha-amylase_C"/>
    <property type="match status" value="1"/>
</dbReference>
<sequence length="263" mass="30089">MHDMLEYMKLDPIHRRFFHNNITFSMMYAYSENYVLPLSHDEVVHIKGSMIRKMPGDLWQKFANLRAFYGYMWGHPGKKLLFMGGEFGQWSEWNYKESLDWHLLSAPSDPHHAQLLDFISQLNQLYHNEPALSALDNDPAGFSWIDPHDSDNSVISFQRRSKDTDDTLIFISNFTPVPRQSYRLGVPESGIYYELLNSDHTQYGGSGLINAEDMTSEAIPWQSCSHSITLTLSPLATVVLKRRAGSVGKEGPTTKPTTPEKTE</sequence>
<evidence type="ECO:0000313" key="3">
    <source>
        <dbReference type="EMBL" id="GCE21755.1"/>
    </source>
</evidence>
<dbReference type="PANTHER" id="PTHR43651">
    <property type="entry name" value="1,4-ALPHA-GLUCAN-BRANCHING ENZYME"/>
    <property type="match status" value="1"/>
</dbReference>
<dbReference type="SUPFAM" id="SSF51445">
    <property type="entry name" value="(Trans)glycosidases"/>
    <property type="match status" value="1"/>
</dbReference>
<dbReference type="GO" id="GO:0005829">
    <property type="term" value="C:cytosol"/>
    <property type="evidence" value="ECO:0007669"/>
    <property type="project" value="TreeGrafter"/>
</dbReference>
<dbReference type="SUPFAM" id="SSF51011">
    <property type="entry name" value="Glycosyl hydrolase domain"/>
    <property type="match status" value="1"/>
</dbReference>
<comment type="caution">
    <text evidence="3">The sequence shown here is derived from an EMBL/GenBank/DDBJ whole genome shotgun (WGS) entry which is preliminary data.</text>
</comment>
<dbReference type="AlphaFoldDB" id="A0A402ARM3"/>
<dbReference type="GO" id="GO:0043169">
    <property type="term" value="F:cation binding"/>
    <property type="evidence" value="ECO:0007669"/>
    <property type="project" value="InterPro"/>
</dbReference>
<keyword evidence="4" id="KW-1185">Reference proteome</keyword>
<feature type="domain" description="Alpha-amylase/branching enzyme C-terminal all beta" evidence="2">
    <location>
        <begin position="144"/>
        <end position="242"/>
    </location>
</feature>
<accession>A0A402ARM3</accession>
<reference evidence="4" key="1">
    <citation type="submission" date="2018-12" db="EMBL/GenBank/DDBJ databases">
        <title>Tengunoibacter tsumagoiensis gen. nov., sp. nov., Dictyobacter kobayashii sp. nov., D. alpinus sp. nov., and D. joshuensis sp. nov. and description of Dictyobacteraceae fam. nov. within the order Ktedonobacterales isolated from Tengu-no-mugimeshi.</title>
        <authorList>
            <person name="Wang C.M."/>
            <person name="Zheng Y."/>
            <person name="Sakai Y."/>
            <person name="Toyoda A."/>
            <person name="Minakuchi Y."/>
            <person name="Abe K."/>
            <person name="Yokota A."/>
            <person name="Yabe S."/>
        </authorList>
    </citation>
    <scope>NUCLEOTIDE SEQUENCE [LARGE SCALE GENOMIC DNA]</scope>
    <source>
        <strain evidence="4">Uno11</strain>
    </source>
</reference>
<dbReference type="GO" id="GO:0005978">
    <property type="term" value="P:glycogen biosynthetic process"/>
    <property type="evidence" value="ECO:0007669"/>
    <property type="project" value="TreeGrafter"/>
</dbReference>
<evidence type="ECO:0000256" key="1">
    <source>
        <dbReference type="SAM" id="MobiDB-lite"/>
    </source>
</evidence>